<protein>
    <submittedName>
        <fullName evidence="1">Uncharacterized protein</fullName>
    </submittedName>
</protein>
<organism evidence="1">
    <name type="scientific">Arundo donax</name>
    <name type="common">Giant reed</name>
    <name type="synonym">Donax arundinaceus</name>
    <dbReference type="NCBI Taxonomy" id="35708"/>
    <lineage>
        <taxon>Eukaryota</taxon>
        <taxon>Viridiplantae</taxon>
        <taxon>Streptophyta</taxon>
        <taxon>Embryophyta</taxon>
        <taxon>Tracheophyta</taxon>
        <taxon>Spermatophyta</taxon>
        <taxon>Magnoliopsida</taxon>
        <taxon>Liliopsida</taxon>
        <taxon>Poales</taxon>
        <taxon>Poaceae</taxon>
        <taxon>PACMAD clade</taxon>
        <taxon>Arundinoideae</taxon>
        <taxon>Arundineae</taxon>
        <taxon>Arundo</taxon>
    </lineage>
</organism>
<reference evidence="1" key="1">
    <citation type="submission" date="2014-09" db="EMBL/GenBank/DDBJ databases">
        <authorList>
            <person name="Magalhaes I.L.F."/>
            <person name="Oliveira U."/>
            <person name="Santos F.R."/>
            <person name="Vidigal T.H.D.A."/>
            <person name="Brescovit A.D."/>
            <person name="Santos A.J."/>
        </authorList>
    </citation>
    <scope>NUCLEOTIDE SEQUENCE</scope>
    <source>
        <tissue evidence="1">Shoot tissue taken approximately 20 cm above the soil surface</tissue>
    </source>
</reference>
<proteinExistence type="predicted"/>
<reference evidence="1" key="2">
    <citation type="journal article" date="2015" name="Data Brief">
        <title>Shoot transcriptome of the giant reed, Arundo donax.</title>
        <authorList>
            <person name="Barrero R.A."/>
            <person name="Guerrero F.D."/>
            <person name="Moolhuijzen P."/>
            <person name="Goolsby J.A."/>
            <person name="Tidwell J."/>
            <person name="Bellgard S.E."/>
            <person name="Bellgard M.I."/>
        </authorList>
    </citation>
    <scope>NUCLEOTIDE SEQUENCE</scope>
    <source>
        <tissue evidence="1">Shoot tissue taken approximately 20 cm above the soil surface</tissue>
    </source>
</reference>
<name>A0A0A9FVZ7_ARUDO</name>
<evidence type="ECO:0000313" key="1">
    <source>
        <dbReference type="EMBL" id="JAE14481.1"/>
    </source>
</evidence>
<sequence>MPDPSMFTVKISQ</sequence>
<accession>A0A0A9FVZ7</accession>
<dbReference type="EMBL" id="GBRH01183415">
    <property type="protein sequence ID" value="JAE14481.1"/>
    <property type="molecule type" value="Transcribed_RNA"/>
</dbReference>